<feature type="compositionally biased region" description="Low complexity" evidence="1">
    <location>
        <begin position="107"/>
        <end position="116"/>
    </location>
</feature>
<accession>C9DI74</accession>
<dbReference type="Proteomes" id="UP000157582">
    <property type="component" value="Genome"/>
</dbReference>
<gene>
    <name evidence="2" type="primary">rev</name>
</gene>
<feature type="region of interest" description="Disordered" evidence="1">
    <location>
        <begin position="81"/>
        <end position="116"/>
    </location>
</feature>
<name>C9DI74_CAEV</name>
<reference evidence="2 3" key="1">
    <citation type="journal article" date="2010" name="Vet. Microbiol.">
        <title>Small ruminant lentivirus genotype E is widespread in Sarda goat.</title>
        <authorList>
            <person name="Reina R."/>
            <person name="Bertolotti L."/>
            <person name="Dei Giudici S."/>
            <person name="Puggioni G."/>
            <person name="Ponti N."/>
            <person name="Profiti M."/>
            <person name="Patta C."/>
            <person name="Rosati S."/>
        </authorList>
    </citation>
    <scope>NUCLEOTIDE SEQUENCE [LARGE SCALE GENOMIC DNA]</scope>
    <source>
        <strain evidence="2">Seui</strain>
    </source>
</reference>
<feature type="compositionally biased region" description="Basic and acidic residues" evidence="1">
    <location>
        <begin position="42"/>
        <end position="55"/>
    </location>
</feature>
<proteinExistence type="predicted"/>
<sequence length="131" mass="15041">MDKKDGKRTRTEEPPLREVWRQVMSEYRSRYPELQATEELAVSDHRTGPKGEGYRMRGRRRRRGRGWFRWLRKLRARRFTEPDPDLEDPVPGMETLTLGDPGEGADTDGAAGDSDGAVAAGLWTAWRSPQK</sequence>
<organism evidence="2 3">
    <name type="scientific">Caprine arthritis encephalitis virus</name>
    <name type="common">CAEV</name>
    <dbReference type="NCBI Taxonomy" id="11660"/>
    <lineage>
        <taxon>Viruses</taxon>
        <taxon>Riboviria</taxon>
        <taxon>Pararnavirae</taxon>
        <taxon>Artverviricota</taxon>
        <taxon>Revtraviricetes</taxon>
        <taxon>Ortervirales</taxon>
        <taxon>Retroviridae</taxon>
        <taxon>Orthoretrovirinae</taxon>
        <taxon>Lentivirus</taxon>
        <taxon>Lentivirus capartenc</taxon>
    </lineage>
</organism>
<evidence type="ECO:0000256" key="1">
    <source>
        <dbReference type="SAM" id="MobiDB-lite"/>
    </source>
</evidence>
<feature type="region of interest" description="Disordered" evidence="1">
    <location>
        <begin position="38"/>
        <end position="58"/>
    </location>
</feature>
<organismHost>
    <name type="scientific">Capra hircus</name>
    <name type="common">Goat</name>
    <dbReference type="NCBI Taxonomy" id="9925"/>
</organismHost>
<dbReference type="EMBL" id="GQ381130">
    <property type="protein sequence ID" value="ACV53616.1"/>
    <property type="molecule type" value="Genomic_DNA"/>
</dbReference>
<evidence type="ECO:0000313" key="3">
    <source>
        <dbReference type="Proteomes" id="UP000157582"/>
    </source>
</evidence>
<evidence type="ECO:0000313" key="2">
    <source>
        <dbReference type="EMBL" id="ACV53616.1"/>
    </source>
</evidence>
<protein>
    <submittedName>
        <fullName evidence="2">Rev protein</fullName>
    </submittedName>
</protein>